<sequence>MARGFTMQEKEMIRFKLITEGKRLFGKYGLQKTNIAQLTREADISPATFYKFFDSKEELYFYIFEEEMHNTQSMLLEKVMTHDEDSESSAIQSMLMTGIELSKKDPFLEQLFSGHNLSQMLQTRSKDEIEAHILNDYKQFAPVIEHLQKSGKVISVDPKVLTIIIQLFFLLQEHRSKFDSEIFDQAMQLLANWISQGITQENN</sequence>
<name>A0A6I4VY79_9BACL</name>
<dbReference type="PROSITE" id="PS50977">
    <property type="entry name" value="HTH_TETR_2"/>
    <property type="match status" value="1"/>
</dbReference>
<organism evidence="4 5">
    <name type="scientific">Shimazuella alba</name>
    <dbReference type="NCBI Taxonomy" id="2690964"/>
    <lineage>
        <taxon>Bacteria</taxon>
        <taxon>Bacillati</taxon>
        <taxon>Bacillota</taxon>
        <taxon>Bacilli</taxon>
        <taxon>Bacillales</taxon>
        <taxon>Thermoactinomycetaceae</taxon>
        <taxon>Shimazuella</taxon>
    </lineage>
</organism>
<gene>
    <name evidence="4" type="ORF">GSM42_04595</name>
</gene>
<accession>A0A6I4VY79</accession>
<proteinExistence type="predicted"/>
<dbReference type="AlphaFoldDB" id="A0A6I4VY79"/>
<dbReference type="SUPFAM" id="SSF46689">
    <property type="entry name" value="Homeodomain-like"/>
    <property type="match status" value="1"/>
</dbReference>
<evidence type="ECO:0000256" key="1">
    <source>
        <dbReference type="ARBA" id="ARBA00023125"/>
    </source>
</evidence>
<feature type="DNA-binding region" description="H-T-H motif" evidence="2">
    <location>
        <begin position="34"/>
        <end position="53"/>
    </location>
</feature>
<feature type="domain" description="HTH tetR-type" evidence="3">
    <location>
        <begin position="11"/>
        <end position="71"/>
    </location>
</feature>
<dbReference type="SUPFAM" id="SSF48498">
    <property type="entry name" value="Tetracyclin repressor-like, C-terminal domain"/>
    <property type="match status" value="1"/>
</dbReference>
<dbReference type="InterPro" id="IPR009057">
    <property type="entry name" value="Homeodomain-like_sf"/>
</dbReference>
<keyword evidence="1 2" id="KW-0238">DNA-binding</keyword>
<dbReference type="PANTHER" id="PTHR43479:SF11">
    <property type="entry name" value="ACREF_ENVCD OPERON REPRESSOR-RELATED"/>
    <property type="match status" value="1"/>
</dbReference>
<dbReference type="Gene3D" id="1.10.357.10">
    <property type="entry name" value="Tetracycline Repressor, domain 2"/>
    <property type="match status" value="1"/>
</dbReference>
<evidence type="ECO:0000313" key="4">
    <source>
        <dbReference type="EMBL" id="MXQ53022.1"/>
    </source>
</evidence>
<keyword evidence="5" id="KW-1185">Reference proteome</keyword>
<dbReference type="GO" id="GO:0003677">
    <property type="term" value="F:DNA binding"/>
    <property type="evidence" value="ECO:0007669"/>
    <property type="project" value="UniProtKB-UniRule"/>
</dbReference>
<evidence type="ECO:0000313" key="5">
    <source>
        <dbReference type="Proteomes" id="UP000430692"/>
    </source>
</evidence>
<reference evidence="4 5" key="1">
    <citation type="submission" date="2019-12" db="EMBL/GenBank/DDBJ databases">
        <title>Whole-genome analyses of novel actinobacteria.</title>
        <authorList>
            <person name="Sahin N."/>
            <person name="Saygin H."/>
        </authorList>
    </citation>
    <scope>NUCLEOTIDE SEQUENCE [LARGE SCALE GENOMIC DNA]</scope>
    <source>
        <strain evidence="4 5">KC615</strain>
    </source>
</reference>
<dbReference type="RefSeq" id="WP_160800356.1">
    <property type="nucleotide sequence ID" value="NZ_WUUL01000002.1"/>
</dbReference>
<comment type="caution">
    <text evidence="4">The sequence shown here is derived from an EMBL/GenBank/DDBJ whole genome shotgun (WGS) entry which is preliminary data.</text>
</comment>
<dbReference type="InterPro" id="IPR001647">
    <property type="entry name" value="HTH_TetR"/>
</dbReference>
<dbReference type="Pfam" id="PF00440">
    <property type="entry name" value="TetR_N"/>
    <property type="match status" value="1"/>
</dbReference>
<evidence type="ECO:0000256" key="2">
    <source>
        <dbReference type="PROSITE-ProRule" id="PRU00335"/>
    </source>
</evidence>
<evidence type="ECO:0000259" key="3">
    <source>
        <dbReference type="PROSITE" id="PS50977"/>
    </source>
</evidence>
<protein>
    <submittedName>
        <fullName evidence="4">TetR family transcriptional regulator</fullName>
    </submittedName>
</protein>
<dbReference type="InterPro" id="IPR036271">
    <property type="entry name" value="Tet_transcr_reg_TetR-rel_C_sf"/>
</dbReference>
<dbReference type="EMBL" id="WUUL01000002">
    <property type="protein sequence ID" value="MXQ53022.1"/>
    <property type="molecule type" value="Genomic_DNA"/>
</dbReference>
<dbReference type="PANTHER" id="PTHR43479">
    <property type="entry name" value="ACREF/ENVCD OPERON REPRESSOR-RELATED"/>
    <property type="match status" value="1"/>
</dbReference>
<dbReference type="InterPro" id="IPR050624">
    <property type="entry name" value="HTH-type_Tx_Regulator"/>
</dbReference>
<dbReference type="Proteomes" id="UP000430692">
    <property type="component" value="Unassembled WGS sequence"/>
</dbReference>